<proteinExistence type="predicted"/>
<keyword evidence="4" id="KW-1185">Reference proteome</keyword>
<evidence type="ECO:0000256" key="2">
    <source>
        <dbReference type="SAM" id="Phobius"/>
    </source>
</evidence>
<dbReference type="EMBL" id="JAWDGP010003058">
    <property type="protein sequence ID" value="KAK3777833.1"/>
    <property type="molecule type" value="Genomic_DNA"/>
</dbReference>
<sequence length="184" mass="20693">MRHKECDPKNWRPLEDSKLRGIIFRSLIKISFVIIVTIQPLKVAAAQERCSRGRGQSSRAGHGVEVDEQKGQRYRKPELNSICANIASFCSNSKQVDHTHAPPLLSTWRALKKRALNKKSSSPLSFNLWRLDSSWEHPVPTAAAPVSQFLCGGSASRSAHWPVETRRPELIDMQDDRCPQPVCA</sequence>
<keyword evidence="2" id="KW-1133">Transmembrane helix</keyword>
<gene>
    <name evidence="3" type="ORF">RRG08_038081</name>
</gene>
<dbReference type="AlphaFoldDB" id="A0AAE0ZY38"/>
<evidence type="ECO:0000313" key="4">
    <source>
        <dbReference type="Proteomes" id="UP001283361"/>
    </source>
</evidence>
<comment type="caution">
    <text evidence="3">The sequence shown here is derived from an EMBL/GenBank/DDBJ whole genome shotgun (WGS) entry which is preliminary data.</text>
</comment>
<feature type="compositionally biased region" description="Basic and acidic residues" evidence="1">
    <location>
        <begin position="62"/>
        <end position="71"/>
    </location>
</feature>
<evidence type="ECO:0000313" key="3">
    <source>
        <dbReference type="EMBL" id="KAK3777833.1"/>
    </source>
</evidence>
<reference evidence="3" key="1">
    <citation type="journal article" date="2023" name="G3 (Bethesda)">
        <title>A reference genome for the long-term kleptoplast-retaining sea slug Elysia crispata morphotype clarki.</title>
        <authorList>
            <person name="Eastman K.E."/>
            <person name="Pendleton A.L."/>
            <person name="Shaikh M.A."/>
            <person name="Suttiyut T."/>
            <person name="Ogas R."/>
            <person name="Tomko P."/>
            <person name="Gavelis G."/>
            <person name="Widhalm J.R."/>
            <person name="Wisecaver J.H."/>
        </authorList>
    </citation>
    <scope>NUCLEOTIDE SEQUENCE</scope>
    <source>
        <strain evidence="3">ECLA1</strain>
    </source>
</reference>
<name>A0AAE0ZY38_9GAST</name>
<keyword evidence="2" id="KW-0812">Transmembrane</keyword>
<dbReference type="Proteomes" id="UP001283361">
    <property type="component" value="Unassembled WGS sequence"/>
</dbReference>
<organism evidence="3 4">
    <name type="scientific">Elysia crispata</name>
    <name type="common">lettuce slug</name>
    <dbReference type="NCBI Taxonomy" id="231223"/>
    <lineage>
        <taxon>Eukaryota</taxon>
        <taxon>Metazoa</taxon>
        <taxon>Spiralia</taxon>
        <taxon>Lophotrochozoa</taxon>
        <taxon>Mollusca</taxon>
        <taxon>Gastropoda</taxon>
        <taxon>Heterobranchia</taxon>
        <taxon>Euthyneura</taxon>
        <taxon>Panpulmonata</taxon>
        <taxon>Sacoglossa</taxon>
        <taxon>Placobranchoidea</taxon>
        <taxon>Plakobranchidae</taxon>
        <taxon>Elysia</taxon>
    </lineage>
</organism>
<feature type="transmembrane region" description="Helical" evidence="2">
    <location>
        <begin position="21"/>
        <end position="41"/>
    </location>
</feature>
<evidence type="ECO:0000256" key="1">
    <source>
        <dbReference type="SAM" id="MobiDB-lite"/>
    </source>
</evidence>
<protein>
    <submittedName>
        <fullName evidence="3">Uncharacterized protein</fullName>
    </submittedName>
</protein>
<feature type="region of interest" description="Disordered" evidence="1">
    <location>
        <begin position="49"/>
        <end position="71"/>
    </location>
</feature>
<accession>A0AAE0ZY38</accession>
<keyword evidence="2" id="KW-0472">Membrane</keyword>